<accession>A0A4Z1T0H1</accession>
<sequence>MELEYPLVTQIAQQLVQELQCSIQYRTMSIRAAQLGWSILAEHFDREAEEEMEHFSAIRSFLDRRRARYSLGELAINSTEFTTVREALDLQKQLERQATEALKTLHKLCHDYRDVPATRLCDDLLLSQVDSEDRAQEMIDIYMGIAGGDDSTFLRYLELQRLARLTKASL</sequence>
<dbReference type="InterPro" id="IPR012347">
    <property type="entry name" value="Ferritin-like"/>
</dbReference>
<comment type="caution">
    <text evidence="2">The sequence shown here is derived from an EMBL/GenBank/DDBJ whole genome shotgun (WGS) entry which is preliminary data.</text>
</comment>
<evidence type="ECO:0000313" key="3">
    <source>
        <dbReference type="Proteomes" id="UP000315496"/>
    </source>
</evidence>
<dbReference type="AlphaFoldDB" id="A0A4Z1T0H1"/>
<evidence type="ECO:0000313" key="2">
    <source>
        <dbReference type="EMBL" id="TNJ27403.1"/>
    </source>
</evidence>
<keyword evidence="3" id="KW-1185">Reference proteome</keyword>
<protein>
    <submittedName>
        <fullName evidence="2">Ferritin-like protein</fullName>
    </submittedName>
</protein>
<evidence type="ECO:0000259" key="1">
    <source>
        <dbReference type="PROSITE" id="PS50905"/>
    </source>
</evidence>
<dbReference type="EMBL" id="VDLU01000003">
    <property type="protein sequence ID" value="TNJ27403.1"/>
    <property type="molecule type" value="Genomic_DNA"/>
</dbReference>
<feature type="domain" description="Ferritin-like diiron" evidence="1">
    <location>
        <begin position="1"/>
        <end position="146"/>
    </location>
</feature>
<dbReference type="Pfam" id="PF00210">
    <property type="entry name" value="Ferritin"/>
    <property type="match status" value="1"/>
</dbReference>
<organism evidence="2 3">
    <name type="scientific">Giardia muris</name>
    <dbReference type="NCBI Taxonomy" id="5742"/>
    <lineage>
        <taxon>Eukaryota</taxon>
        <taxon>Metamonada</taxon>
        <taxon>Diplomonadida</taxon>
        <taxon>Hexamitidae</taxon>
        <taxon>Giardiinae</taxon>
        <taxon>Giardia</taxon>
    </lineage>
</organism>
<dbReference type="InterPro" id="IPR009078">
    <property type="entry name" value="Ferritin-like_SF"/>
</dbReference>
<dbReference type="GO" id="GO:0008199">
    <property type="term" value="F:ferric iron binding"/>
    <property type="evidence" value="ECO:0007669"/>
    <property type="project" value="InterPro"/>
</dbReference>
<dbReference type="Gene3D" id="1.20.1260.10">
    <property type="match status" value="1"/>
</dbReference>
<dbReference type="Proteomes" id="UP000315496">
    <property type="component" value="Chromosome 3"/>
</dbReference>
<name>A0A4Z1T0H1_GIAMU</name>
<proteinExistence type="predicted"/>
<dbReference type="InterPro" id="IPR009040">
    <property type="entry name" value="Ferritin-like_diiron"/>
</dbReference>
<dbReference type="InterPro" id="IPR008331">
    <property type="entry name" value="Ferritin_DPS_dom"/>
</dbReference>
<dbReference type="VEuPathDB" id="GiardiaDB:GMRT_11279"/>
<dbReference type="PROSITE" id="PS50905">
    <property type="entry name" value="FERRITIN_LIKE"/>
    <property type="match status" value="1"/>
</dbReference>
<gene>
    <name evidence="2" type="ORF">GMRT_11279</name>
</gene>
<reference evidence="2 3" key="1">
    <citation type="submission" date="2019-05" db="EMBL/GenBank/DDBJ databases">
        <title>The compact genome of Giardia muris reveals important steps in the evolution of intestinal protozoan parasites.</title>
        <authorList>
            <person name="Xu F."/>
            <person name="Jimenez-Gonzalez A."/>
            <person name="Einarsson E."/>
            <person name="Astvaldsson A."/>
            <person name="Peirasmaki D."/>
            <person name="Eckmann L."/>
            <person name="Andersson J.O."/>
            <person name="Svard S.G."/>
            <person name="Jerlstrom-Hultqvist J."/>
        </authorList>
    </citation>
    <scope>NUCLEOTIDE SEQUENCE [LARGE SCALE GENOMIC DNA]</scope>
    <source>
        <strain evidence="2 3">Roberts-Thomson</strain>
    </source>
</reference>
<dbReference type="SUPFAM" id="SSF47240">
    <property type="entry name" value="Ferritin-like"/>
    <property type="match status" value="1"/>
</dbReference>